<protein>
    <submittedName>
        <fullName evidence="3">Uncharacterized protein</fullName>
    </submittedName>
</protein>
<feature type="transmembrane region" description="Helical" evidence="2">
    <location>
        <begin position="129"/>
        <end position="152"/>
    </location>
</feature>
<keyword evidence="2" id="KW-0812">Transmembrane</keyword>
<evidence type="ECO:0000256" key="2">
    <source>
        <dbReference type="SAM" id="Phobius"/>
    </source>
</evidence>
<keyword evidence="4" id="KW-1185">Reference proteome</keyword>
<feature type="region of interest" description="Disordered" evidence="1">
    <location>
        <begin position="255"/>
        <end position="323"/>
    </location>
</feature>
<evidence type="ECO:0000313" key="4">
    <source>
        <dbReference type="Proteomes" id="UP001175271"/>
    </source>
</evidence>
<feature type="compositionally biased region" description="Pro residues" evidence="1">
    <location>
        <begin position="279"/>
        <end position="296"/>
    </location>
</feature>
<accession>A0AA39M578</accession>
<name>A0AA39M578_9BILA</name>
<dbReference type="AlphaFoldDB" id="A0AA39M578"/>
<dbReference type="Proteomes" id="UP001175271">
    <property type="component" value="Unassembled WGS sequence"/>
</dbReference>
<dbReference type="PANTHER" id="PTHR36694">
    <property type="entry name" value="PASIFLORA 1, ISOFORM A-RELATED"/>
    <property type="match status" value="1"/>
</dbReference>
<gene>
    <name evidence="3" type="ORF">QR680_015127</name>
</gene>
<keyword evidence="2" id="KW-1133">Transmembrane helix</keyword>
<dbReference type="EMBL" id="JAUCMV010000002">
    <property type="protein sequence ID" value="KAK0421233.1"/>
    <property type="molecule type" value="Genomic_DNA"/>
</dbReference>
<evidence type="ECO:0000256" key="1">
    <source>
        <dbReference type="SAM" id="MobiDB-lite"/>
    </source>
</evidence>
<sequence length="323" mass="36840">MLTTHHSPATHVTHTTSKMGKVEVQIRSCFCCGLSLGTIFIAFYTLLLFSLLTGLAIWGLSDTQNNGDASHYTSCELEAQGKIRADNRKLQFHEGKTTVIVEDSTSYWCSVGLYTAELKYSASPRYGVLVFNIILFIAIVIASILLLISVALYNEWLMLPWIGLMAIEVIRGLISVLFIFIFSHWNLARIATGIFFLGVQFFHISILMIIIAKFQRMYNRKRGLPVYEVTQYPDAMPYRSQTLHSNYAYSPNAMRRNETAPTQDYPGTPRDYAPGTPRDYPPGTPRDYPPGTPRNYPPSSQTWQRDAQMYDSMYRQPEPRPRY</sequence>
<evidence type="ECO:0000313" key="3">
    <source>
        <dbReference type="EMBL" id="KAK0421233.1"/>
    </source>
</evidence>
<feature type="transmembrane region" description="Helical" evidence="2">
    <location>
        <begin position="188"/>
        <end position="212"/>
    </location>
</feature>
<proteinExistence type="predicted"/>
<keyword evidence="2" id="KW-0472">Membrane</keyword>
<feature type="transmembrane region" description="Helical" evidence="2">
    <location>
        <begin position="28"/>
        <end position="58"/>
    </location>
</feature>
<comment type="caution">
    <text evidence="3">The sequence shown here is derived from an EMBL/GenBank/DDBJ whole genome shotgun (WGS) entry which is preliminary data.</text>
</comment>
<feature type="transmembrane region" description="Helical" evidence="2">
    <location>
        <begin position="159"/>
        <end position="182"/>
    </location>
</feature>
<dbReference type="PANTHER" id="PTHR36694:SF5">
    <property type="entry name" value="PROTEIN CBG13296"/>
    <property type="match status" value="1"/>
</dbReference>
<organism evidence="3 4">
    <name type="scientific">Steinernema hermaphroditum</name>
    <dbReference type="NCBI Taxonomy" id="289476"/>
    <lineage>
        <taxon>Eukaryota</taxon>
        <taxon>Metazoa</taxon>
        <taxon>Ecdysozoa</taxon>
        <taxon>Nematoda</taxon>
        <taxon>Chromadorea</taxon>
        <taxon>Rhabditida</taxon>
        <taxon>Tylenchina</taxon>
        <taxon>Panagrolaimomorpha</taxon>
        <taxon>Strongyloidoidea</taxon>
        <taxon>Steinernematidae</taxon>
        <taxon>Steinernema</taxon>
    </lineage>
</organism>
<reference evidence="3" key="1">
    <citation type="submission" date="2023-06" db="EMBL/GenBank/DDBJ databases">
        <title>Genomic analysis of the entomopathogenic nematode Steinernema hermaphroditum.</title>
        <authorList>
            <person name="Schwarz E.M."/>
            <person name="Heppert J.K."/>
            <person name="Baniya A."/>
            <person name="Schwartz H.T."/>
            <person name="Tan C.-H."/>
            <person name="Antoshechkin I."/>
            <person name="Sternberg P.W."/>
            <person name="Goodrich-Blair H."/>
            <person name="Dillman A.R."/>
        </authorList>
    </citation>
    <scope>NUCLEOTIDE SEQUENCE</scope>
    <source>
        <strain evidence="3">PS9179</strain>
        <tissue evidence="3">Whole animal</tissue>
    </source>
</reference>